<dbReference type="AlphaFoldDB" id="A0A9P0HM56"/>
<sequence>MVRSRSTVEALTFGKPLEVTMALCPTGFITCRASHLRHRPPTPSNEYAELLSS</sequence>
<dbReference type="Proteomes" id="UP001152798">
    <property type="component" value="Chromosome 6"/>
</dbReference>
<proteinExistence type="predicted"/>
<gene>
    <name evidence="1" type="ORF">NEZAVI_LOCUS12908</name>
</gene>
<evidence type="ECO:0000313" key="1">
    <source>
        <dbReference type="EMBL" id="CAH1404508.1"/>
    </source>
</evidence>
<organism evidence="1 2">
    <name type="scientific">Nezara viridula</name>
    <name type="common">Southern green stink bug</name>
    <name type="synonym">Cimex viridulus</name>
    <dbReference type="NCBI Taxonomy" id="85310"/>
    <lineage>
        <taxon>Eukaryota</taxon>
        <taxon>Metazoa</taxon>
        <taxon>Ecdysozoa</taxon>
        <taxon>Arthropoda</taxon>
        <taxon>Hexapoda</taxon>
        <taxon>Insecta</taxon>
        <taxon>Pterygota</taxon>
        <taxon>Neoptera</taxon>
        <taxon>Paraneoptera</taxon>
        <taxon>Hemiptera</taxon>
        <taxon>Heteroptera</taxon>
        <taxon>Panheteroptera</taxon>
        <taxon>Pentatomomorpha</taxon>
        <taxon>Pentatomoidea</taxon>
        <taxon>Pentatomidae</taxon>
        <taxon>Pentatominae</taxon>
        <taxon>Nezara</taxon>
    </lineage>
</organism>
<protein>
    <submittedName>
        <fullName evidence="1">Uncharacterized protein</fullName>
    </submittedName>
</protein>
<name>A0A9P0HM56_NEZVI</name>
<dbReference type="EMBL" id="OV725082">
    <property type="protein sequence ID" value="CAH1404508.1"/>
    <property type="molecule type" value="Genomic_DNA"/>
</dbReference>
<accession>A0A9P0HM56</accession>
<keyword evidence="2" id="KW-1185">Reference proteome</keyword>
<evidence type="ECO:0000313" key="2">
    <source>
        <dbReference type="Proteomes" id="UP001152798"/>
    </source>
</evidence>
<reference evidence="1" key="1">
    <citation type="submission" date="2022-01" db="EMBL/GenBank/DDBJ databases">
        <authorList>
            <person name="King R."/>
        </authorList>
    </citation>
    <scope>NUCLEOTIDE SEQUENCE</scope>
</reference>